<dbReference type="RefSeq" id="WP_049419173.1">
    <property type="nucleotide sequence ID" value="NZ_JAAAFF010000010.1"/>
</dbReference>
<gene>
    <name evidence="2" type="ORF">I5V89_01155</name>
</gene>
<protein>
    <submittedName>
        <fullName evidence="2">Uncharacterized protein</fullName>
    </submittedName>
</protein>
<reference evidence="2" key="1">
    <citation type="submission" date="2020-11" db="EMBL/GenBank/DDBJ databases">
        <title>Enhanced detection system for hospital associated transmission using whole genome sequencing surveillance.</title>
        <authorList>
            <person name="Harrison L.H."/>
            <person name="Van Tyne D."/>
            <person name="Marsh J.W."/>
            <person name="Griffith M.P."/>
            <person name="Snyder D.J."/>
            <person name="Cooper V.S."/>
            <person name="Mustapha M."/>
        </authorList>
    </citation>
    <scope>NUCLEOTIDE SEQUENCE</scope>
    <source>
        <strain evidence="2">STEN00053</strain>
    </source>
</reference>
<organism evidence="2 3">
    <name type="scientific">Stenotrophomonas maltophilia</name>
    <name type="common">Pseudomonas maltophilia</name>
    <name type="synonym">Xanthomonas maltophilia</name>
    <dbReference type="NCBI Taxonomy" id="40324"/>
    <lineage>
        <taxon>Bacteria</taxon>
        <taxon>Pseudomonadati</taxon>
        <taxon>Pseudomonadota</taxon>
        <taxon>Gammaproteobacteria</taxon>
        <taxon>Lysobacterales</taxon>
        <taxon>Lysobacteraceae</taxon>
        <taxon>Stenotrophomonas</taxon>
        <taxon>Stenotrophomonas maltophilia group</taxon>
    </lineage>
</organism>
<dbReference type="Proteomes" id="UP000634179">
    <property type="component" value="Unassembled WGS sequence"/>
</dbReference>
<feature type="region of interest" description="Disordered" evidence="1">
    <location>
        <begin position="48"/>
        <end position="69"/>
    </location>
</feature>
<proteinExistence type="predicted"/>
<evidence type="ECO:0000256" key="1">
    <source>
        <dbReference type="SAM" id="MobiDB-lite"/>
    </source>
</evidence>
<accession>A0AA40Y3A7</accession>
<evidence type="ECO:0000313" key="2">
    <source>
        <dbReference type="EMBL" id="MBH1788472.1"/>
    </source>
</evidence>
<name>A0AA40Y3A7_STEMA</name>
<dbReference type="AlphaFoldDB" id="A0AA40Y3A7"/>
<comment type="caution">
    <text evidence="2">The sequence shown here is derived from an EMBL/GenBank/DDBJ whole genome shotgun (WGS) entry which is preliminary data.</text>
</comment>
<dbReference type="EMBL" id="JADUOV010000001">
    <property type="protein sequence ID" value="MBH1788472.1"/>
    <property type="molecule type" value="Genomic_DNA"/>
</dbReference>
<sequence>MTKKPSNCGQPWTPTQVKQLKELASGNTPTRVIGLKMGRSPEAIYGQASKAGISLKPTNQAPYGTKKPT</sequence>
<evidence type="ECO:0000313" key="3">
    <source>
        <dbReference type="Proteomes" id="UP000634179"/>
    </source>
</evidence>